<name>A0A151UCX5_CAJCA</name>
<protein>
    <recommendedName>
        <fullName evidence="4">Retrotransposon gag protein</fullName>
    </recommendedName>
</protein>
<evidence type="ECO:0008006" key="4">
    <source>
        <dbReference type="Google" id="ProtNLM"/>
    </source>
</evidence>
<organism evidence="2 3">
    <name type="scientific">Cajanus cajan</name>
    <name type="common">Pigeon pea</name>
    <name type="synonym">Cajanus indicus</name>
    <dbReference type="NCBI Taxonomy" id="3821"/>
    <lineage>
        <taxon>Eukaryota</taxon>
        <taxon>Viridiplantae</taxon>
        <taxon>Streptophyta</taxon>
        <taxon>Embryophyta</taxon>
        <taxon>Tracheophyta</taxon>
        <taxon>Spermatophyta</taxon>
        <taxon>Magnoliopsida</taxon>
        <taxon>eudicotyledons</taxon>
        <taxon>Gunneridae</taxon>
        <taxon>Pentapetalae</taxon>
        <taxon>rosids</taxon>
        <taxon>fabids</taxon>
        <taxon>Fabales</taxon>
        <taxon>Fabaceae</taxon>
        <taxon>Papilionoideae</taxon>
        <taxon>50 kb inversion clade</taxon>
        <taxon>NPAAA clade</taxon>
        <taxon>indigoferoid/millettioid clade</taxon>
        <taxon>Phaseoleae</taxon>
        <taxon>Cajanus</taxon>
    </lineage>
</organism>
<accession>A0A151UCX5</accession>
<feature type="region of interest" description="Disordered" evidence="1">
    <location>
        <begin position="1"/>
        <end position="20"/>
    </location>
</feature>
<dbReference type="OMA" id="ARCSVII"/>
<sequence>MNASSSSRPPHQHQHPPLYERTTKVEDTLQQFMQLSMSNQKNIDASIKNLEIQVGQIAKQLVEQQKGSFSTNTKQNPKGHLNVVSTRSGVWRRSEGSEMVDENKMKNENDKKSEKKEEIQKEKEGVSKEKKKASMEDRSIVKVPPTKSLPYPHAPSRRDKKRQYAQFLEIFKTLQINISFFETLEQMPTYAKFMKELFTKKRKYFEEETITLEARCSVII</sequence>
<evidence type="ECO:0000313" key="2">
    <source>
        <dbReference type="EMBL" id="KYP77134.1"/>
    </source>
</evidence>
<gene>
    <name evidence="2" type="ORF">KK1_021406</name>
</gene>
<dbReference type="Gramene" id="C.cajan_20785.t">
    <property type="protein sequence ID" value="C.cajan_20785.t"/>
    <property type="gene ID" value="C.cajan_20785"/>
</dbReference>
<feature type="compositionally biased region" description="Basic and acidic residues" evidence="1">
    <location>
        <begin position="92"/>
        <end position="140"/>
    </location>
</feature>
<feature type="region of interest" description="Disordered" evidence="1">
    <location>
        <begin position="68"/>
        <end position="158"/>
    </location>
</feature>
<dbReference type="AlphaFoldDB" id="A0A151UCX5"/>
<evidence type="ECO:0000313" key="3">
    <source>
        <dbReference type="Proteomes" id="UP000075243"/>
    </source>
</evidence>
<dbReference type="Proteomes" id="UP000075243">
    <property type="component" value="Chromosome 1"/>
</dbReference>
<reference evidence="2 3" key="1">
    <citation type="journal article" date="2012" name="Nat. Biotechnol.">
        <title>Draft genome sequence of pigeonpea (Cajanus cajan), an orphan legume crop of resource-poor farmers.</title>
        <authorList>
            <person name="Varshney R.K."/>
            <person name="Chen W."/>
            <person name="Li Y."/>
            <person name="Bharti A.K."/>
            <person name="Saxena R.K."/>
            <person name="Schlueter J.A."/>
            <person name="Donoghue M.T."/>
            <person name="Azam S."/>
            <person name="Fan G."/>
            <person name="Whaley A.M."/>
            <person name="Farmer A.D."/>
            <person name="Sheridan J."/>
            <person name="Iwata A."/>
            <person name="Tuteja R."/>
            <person name="Penmetsa R.V."/>
            <person name="Wu W."/>
            <person name="Upadhyaya H.D."/>
            <person name="Yang S.P."/>
            <person name="Shah T."/>
            <person name="Saxena K.B."/>
            <person name="Michael T."/>
            <person name="McCombie W.R."/>
            <person name="Yang B."/>
            <person name="Zhang G."/>
            <person name="Yang H."/>
            <person name="Wang J."/>
            <person name="Spillane C."/>
            <person name="Cook D.R."/>
            <person name="May G.D."/>
            <person name="Xu X."/>
            <person name="Jackson S.A."/>
        </authorList>
    </citation>
    <scope>NUCLEOTIDE SEQUENCE [LARGE SCALE GENOMIC DNA]</scope>
    <source>
        <strain evidence="3">cv. Asha</strain>
    </source>
</reference>
<evidence type="ECO:0000256" key="1">
    <source>
        <dbReference type="SAM" id="MobiDB-lite"/>
    </source>
</evidence>
<dbReference type="EMBL" id="CM003603">
    <property type="protein sequence ID" value="KYP77134.1"/>
    <property type="molecule type" value="Genomic_DNA"/>
</dbReference>
<proteinExistence type="predicted"/>
<keyword evidence="3" id="KW-1185">Reference proteome</keyword>